<keyword evidence="1" id="KW-0732">Signal</keyword>
<evidence type="ECO:0000256" key="1">
    <source>
        <dbReference type="SAM" id="SignalP"/>
    </source>
</evidence>
<name>A0A0A9FIY1_ARUDO</name>
<feature type="signal peptide" evidence="1">
    <location>
        <begin position="1"/>
        <end position="27"/>
    </location>
</feature>
<reference evidence="2" key="1">
    <citation type="submission" date="2014-09" db="EMBL/GenBank/DDBJ databases">
        <authorList>
            <person name="Magalhaes I.L.F."/>
            <person name="Oliveira U."/>
            <person name="Santos F.R."/>
            <person name="Vidigal T.H.D.A."/>
            <person name="Brescovit A.D."/>
            <person name="Santos A.J."/>
        </authorList>
    </citation>
    <scope>NUCLEOTIDE SEQUENCE</scope>
    <source>
        <tissue evidence="2">Shoot tissue taken approximately 20 cm above the soil surface</tissue>
    </source>
</reference>
<protein>
    <submittedName>
        <fullName evidence="2">Uncharacterized protein</fullName>
    </submittedName>
</protein>
<sequence length="50" mass="5687">MKASTTLGSYPFYFSLLLALSLLLVHCQQQVLVSQNAKYIYTLEISIWSC</sequence>
<dbReference type="EMBL" id="GBRH01187825">
    <property type="protein sequence ID" value="JAE10071.1"/>
    <property type="molecule type" value="Transcribed_RNA"/>
</dbReference>
<dbReference type="AlphaFoldDB" id="A0A0A9FIY1"/>
<feature type="chain" id="PRO_5002044534" evidence="1">
    <location>
        <begin position="28"/>
        <end position="50"/>
    </location>
</feature>
<accession>A0A0A9FIY1</accession>
<evidence type="ECO:0000313" key="2">
    <source>
        <dbReference type="EMBL" id="JAE10071.1"/>
    </source>
</evidence>
<proteinExistence type="predicted"/>
<organism evidence="2">
    <name type="scientific">Arundo donax</name>
    <name type="common">Giant reed</name>
    <name type="synonym">Donax arundinaceus</name>
    <dbReference type="NCBI Taxonomy" id="35708"/>
    <lineage>
        <taxon>Eukaryota</taxon>
        <taxon>Viridiplantae</taxon>
        <taxon>Streptophyta</taxon>
        <taxon>Embryophyta</taxon>
        <taxon>Tracheophyta</taxon>
        <taxon>Spermatophyta</taxon>
        <taxon>Magnoliopsida</taxon>
        <taxon>Liliopsida</taxon>
        <taxon>Poales</taxon>
        <taxon>Poaceae</taxon>
        <taxon>PACMAD clade</taxon>
        <taxon>Arundinoideae</taxon>
        <taxon>Arundineae</taxon>
        <taxon>Arundo</taxon>
    </lineage>
</organism>
<reference evidence="2" key="2">
    <citation type="journal article" date="2015" name="Data Brief">
        <title>Shoot transcriptome of the giant reed, Arundo donax.</title>
        <authorList>
            <person name="Barrero R.A."/>
            <person name="Guerrero F.D."/>
            <person name="Moolhuijzen P."/>
            <person name="Goolsby J.A."/>
            <person name="Tidwell J."/>
            <person name="Bellgard S.E."/>
            <person name="Bellgard M.I."/>
        </authorList>
    </citation>
    <scope>NUCLEOTIDE SEQUENCE</scope>
    <source>
        <tissue evidence="2">Shoot tissue taken approximately 20 cm above the soil surface</tissue>
    </source>
</reference>